<dbReference type="EMBL" id="VMSD01000002">
    <property type="protein sequence ID" value="KAF0848287.1"/>
    <property type="molecule type" value="Genomic_DNA"/>
</dbReference>
<comment type="caution">
    <text evidence="1">The sequence shown here is derived from an EMBL/GenBank/DDBJ whole genome shotgun (WGS) entry which is preliminary data.</text>
</comment>
<organism evidence="1 2">
    <name type="scientific">Nocardia caishijiensis</name>
    <dbReference type="NCBI Taxonomy" id="184756"/>
    <lineage>
        <taxon>Bacteria</taxon>
        <taxon>Bacillati</taxon>
        <taxon>Actinomycetota</taxon>
        <taxon>Actinomycetes</taxon>
        <taxon>Mycobacteriales</taxon>
        <taxon>Nocardiaceae</taxon>
        <taxon>Nocardia</taxon>
    </lineage>
</organism>
<dbReference type="InterPro" id="IPR036689">
    <property type="entry name" value="ESAT-6-like_sf"/>
</dbReference>
<evidence type="ECO:0008006" key="3">
    <source>
        <dbReference type="Google" id="ProtNLM"/>
    </source>
</evidence>
<accession>A0ABQ6YR62</accession>
<protein>
    <recommendedName>
        <fullName evidence="3">WXG100 family type VII secretion target</fullName>
    </recommendedName>
</protein>
<evidence type="ECO:0000313" key="1">
    <source>
        <dbReference type="EMBL" id="KAF0848287.1"/>
    </source>
</evidence>
<proteinExistence type="predicted"/>
<reference evidence="1 2" key="1">
    <citation type="submission" date="2019-07" db="EMBL/GenBank/DDBJ databases">
        <title>Genomic Encyclopedia of Type Strains, Phase IV (KMG-IV): sequencing the most valuable type-strain genomes for metagenomic binning, comparative biology and taxonomic classification.</title>
        <authorList>
            <person name="Goeker M."/>
        </authorList>
    </citation>
    <scope>NUCLEOTIDE SEQUENCE [LARGE SCALE GENOMIC DNA]</scope>
    <source>
        <strain evidence="1 2">DSM 44831</strain>
    </source>
</reference>
<dbReference type="SUPFAM" id="SSF140453">
    <property type="entry name" value="EsxAB dimer-like"/>
    <property type="match status" value="1"/>
</dbReference>
<gene>
    <name evidence="1" type="ORF">FNL39_102435</name>
</gene>
<dbReference type="Gene3D" id="1.10.287.1060">
    <property type="entry name" value="ESAT-6-like"/>
    <property type="match status" value="1"/>
</dbReference>
<sequence length="104" mass="10916">MSDVMLYNPAQISALYDTLNQEWAKLEAGADLMEKGRAQMQAGWAGQGDEGAAIGSFNAVYASWAEEFSNTKVVLNQVAKAVESGLNRALGTDGKIGDGFAGIG</sequence>
<evidence type="ECO:0000313" key="2">
    <source>
        <dbReference type="Proteomes" id="UP000798951"/>
    </source>
</evidence>
<keyword evidence="2" id="KW-1185">Reference proteome</keyword>
<dbReference type="Proteomes" id="UP000798951">
    <property type="component" value="Unassembled WGS sequence"/>
</dbReference>
<name>A0ABQ6YR62_9NOCA</name>